<dbReference type="HAMAP" id="MF_01940">
    <property type="entry name" value="RNA_CPDase"/>
    <property type="match status" value="1"/>
</dbReference>
<reference evidence="3 4" key="2">
    <citation type="journal article" date="2011" name="Stand. Genomic Sci.">
        <title>Complete genome sequence of Calditerrivibrio nitroreducens type strain (Yu37-1).</title>
        <authorList>
            <person name="Pitluck S."/>
            <person name="Sikorski J."/>
            <person name="Zeytun A."/>
            <person name="Lapidus A."/>
            <person name="Nolan M."/>
            <person name="Lucas S."/>
            <person name="Hammon N."/>
            <person name="Deshpande S."/>
            <person name="Cheng J.F."/>
            <person name="Tapia R."/>
            <person name="Han C."/>
            <person name="Goodwin L."/>
            <person name="Liolios K."/>
            <person name="Pagani I."/>
            <person name="Ivanova N."/>
            <person name="Mavromatis K."/>
            <person name="Pati A."/>
            <person name="Chen A."/>
            <person name="Palaniappan K."/>
            <person name="Hauser L."/>
            <person name="Chang Y.J."/>
            <person name="Jeffries C.D."/>
            <person name="Detter J.C."/>
            <person name="Brambilla E."/>
            <person name="Djao O.D."/>
            <person name="Rohde M."/>
            <person name="Spring S."/>
            <person name="Goker M."/>
            <person name="Woyke T."/>
            <person name="Bristow J."/>
            <person name="Eisen J.A."/>
            <person name="Markowitz V."/>
            <person name="Hugenholtz P."/>
            <person name="Kyrpides N.C."/>
            <person name="Klenk H.P."/>
            <person name="Land M."/>
        </authorList>
    </citation>
    <scope>NUCLEOTIDE SEQUENCE [LARGE SCALE GENOMIC DNA]</scope>
    <source>
        <strain evidence="4">DSM 19672 / NBRC 101217 / Yu37-1</strain>
    </source>
</reference>
<sequence length="180" mass="21268">MRSFIALDLKEDNKKSILNYVSGFRGILVGKFIPESQLHSTLFFFEDFKGNLNDLKAFFKEVAFSPFDLEITGFDYFSFKDNPTILFLKYKTQRLYDYYKHLKDFLDRYKISYDKKPFKEHITVCRIKKVDDLDLFRRRILSANETFFPVTITVPSISFYRSKLMSSGPVYEKLFSLGGV</sequence>
<name>E4TH40_CALNY</name>
<accession>E4TH40</accession>
<dbReference type="GO" id="GO:0016874">
    <property type="term" value="F:ligase activity"/>
    <property type="evidence" value="ECO:0007669"/>
    <property type="project" value="UniProtKB-KW"/>
</dbReference>
<evidence type="ECO:0000256" key="1">
    <source>
        <dbReference type="ARBA" id="ARBA00022801"/>
    </source>
</evidence>
<gene>
    <name evidence="3" type="ordered locus">Calni_1936</name>
</gene>
<dbReference type="NCBIfam" id="TIGR02258">
    <property type="entry name" value="2_5_ligase"/>
    <property type="match status" value="1"/>
</dbReference>
<dbReference type="InterPro" id="IPR009097">
    <property type="entry name" value="Cyclic_Pdiesterase"/>
</dbReference>
<keyword evidence="1 2" id="KW-0378">Hydrolase</keyword>
<protein>
    <recommendedName>
        <fullName evidence="2">RNA 2',3'-cyclic phosphodiesterase</fullName>
        <shortName evidence="2">RNA 2',3'-CPDase</shortName>
        <ecNumber evidence="2">3.1.4.58</ecNumber>
    </recommendedName>
</protein>
<dbReference type="eggNOG" id="COG1514">
    <property type="taxonomic scope" value="Bacteria"/>
</dbReference>
<proteinExistence type="inferred from homology"/>
<dbReference type="OrthoDB" id="9793819at2"/>
<dbReference type="Gene3D" id="3.90.1140.10">
    <property type="entry name" value="Cyclic phosphodiesterase"/>
    <property type="match status" value="1"/>
</dbReference>
<dbReference type="STRING" id="768670.Calni_1936"/>
<evidence type="ECO:0000256" key="2">
    <source>
        <dbReference type="HAMAP-Rule" id="MF_01940"/>
    </source>
</evidence>
<dbReference type="AlphaFoldDB" id="E4TH40"/>
<dbReference type="HOGENOM" id="CLU_081251_3_4_0"/>
<dbReference type="SUPFAM" id="SSF55144">
    <property type="entry name" value="LigT-like"/>
    <property type="match status" value="1"/>
</dbReference>
<organism evidence="3 4">
    <name type="scientific">Calditerrivibrio nitroreducens (strain DSM 19672 / NBRC 101217 / Yu37-1)</name>
    <dbReference type="NCBI Taxonomy" id="768670"/>
    <lineage>
        <taxon>Bacteria</taxon>
        <taxon>Pseudomonadati</taxon>
        <taxon>Deferribacterota</taxon>
        <taxon>Deferribacteres</taxon>
        <taxon>Deferribacterales</taxon>
        <taxon>Calditerrivibrionaceae</taxon>
    </lineage>
</organism>
<dbReference type="GO" id="GO:0008664">
    <property type="term" value="F:RNA 2',3'-cyclic 3'-phosphodiesterase activity"/>
    <property type="evidence" value="ECO:0007669"/>
    <property type="project" value="UniProtKB-EC"/>
</dbReference>
<keyword evidence="4" id="KW-1185">Reference proteome</keyword>
<keyword evidence="3" id="KW-0436">Ligase</keyword>
<feature type="active site" description="Proton acceptor" evidence="2">
    <location>
        <position position="121"/>
    </location>
</feature>
<dbReference type="Proteomes" id="UP000007039">
    <property type="component" value="Chromosome"/>
</dbReference>
<dbReference type="PANTHER" id="PTHR35561">
    <property type="entry name" value="RNA 2',3'-CYCLIC PHOSPHODIESTERASE"/>
    <property type="match status" value="1"/>
</dbReference>
<comment type="function">
    <text evidence="2">Hydrolyzes RNA 2',3'-cyclic phosphodiester to an RNA 2'-phosphomonoester.</text>
</comment>
<dbReference type="InterPro" id="IPR004175">
    <property type="entry name" value="RNA_CPDase"/>
</dbReference>
<dbReference type="GO" id="GO:0004113">
    <property type="term" value="F:2',3'-cyclic-nucleotide 3'-phosphodiesterase activity"/>
    <property type="evidence" value="ECO:0007669"/>
    <property type="project" value="InterPro"/>
</dbReference>
<reference key="1">
    <citation type="submission" date="2010-11" db="EMBL/GenBank/DDBJ databases">
        <title>The complete genome of chromosome of Calditerrivibrio nitroreducens DSM 19672.</title>
        <authorList>
            <consortium name="US DOE Joint Genome Institute (JGI-PGF)"/>
            <person name="Lucas S."/>
            <person name="Copeland A."/>
            <person name="Lapidus A."/>
            <person name="Bruce D."/>
            <person name="Goodwin L."/>
            <person name="Pitluck S."/>
            <person name="Kyrpides N."/>
            <person name="Mavromatis K."/>
            <person name="Ivanova N."/>
            <person name="Mikhailova N."/>
            <person name="Zeytun A."/>
            <person name="Brettin T."/>
            <person name="Detter J.C."/>
            <person name="Tapia R."/>
            <person name="Han C."/>
            <person name="Land M."/>
            <person name="Hauser L."/>
            <person name="Markowitz V."/>
            <person name="Cheng J.-F."/>
            <person name="Hugenholtz P."/>
            <person name="Woyke T."/>
            <person name="Wu D."/>
            <person name="Spring S."/>
            <person name="Schroeder M."/>
            <person name="Brambilla E."/>
            <person name="Klenk H.-P."/>
            <person name="Eisen J.A."/>
        </authorList>
    </citation>
    <scope>NUCLEOTIDE SEQUENCE [LARGE SCALE GENOMIC DNA]</scope>
    <source>
        <strain>DSM 19672</strain>
    </source>
</reference>
<feature type="short sequence motif" description="HXTX 2" evidence="2">
    <location>
        <begin position="121"/>
        <end position="124"/>
    </location>
</feature>
<comment type="similarity">
    <text evidence="2">Belongs to the 2H phosphoesterase superfamily. ThpR family.</text>
</comment>
<dbReference type="EMBL" id="CP002347">
    <property type="protein sequence ID" value="ADR19838.1"/>
    <property type="molecule type" value="Genomic_DNA"/>
</dbReference>
<dbReference type="Pfam" id="PF13563">
    <property type="entry name" value="2_5_RNA_ligase2"/>
    <property type="match status" value="1"/>
</dbReference>
<feature type="short sequence motif" description="HXTX 1" evidence="2">
    <location>
        <begin position="39"/>
        <end position="42"/>
    </location>
</feature>
<dbReference type="KEGG" id="cni:Calni_1936"/>
<evidence type="ECO:0000313" key="4">
    <source>
        <dbReference type="Proteomes" id="UP000007039"/>
    </source>
</evidence>
<feature type="active site" description="Proton donor" evidence="2">
    <location>
        <position position="39"/>
    </location>
</feature>
<evidence type="ECO:0000313" key="3">
    <source>
        <dbReference type="EMBL" id="ADR19838.1"/>
    </source>
</evidence>
<dbReference type="RefSeq" id="WP_013452046.1">
    <property type="nucleotide sequence ID" value="NC_014758.1"/>
</dbReference>
<dbReference type="PANTHER" id="PTHR35561:SF1">
    <property type="entry name" value="RNA 2',3'-CYCLIC PHOSPHODIESTERASE"/>
    <property type="match status" value="1"/>
</dbReference>
<comment type="catalytic activity">
    <reaction evidence="2">
        <text>a 3'-end 2',3'-cyclophospho-ribonucleotide-RNA + H2O = a 3'-end 2'-phospho-ribonucleotide-RNA + H(+)</text>
        <dbReference type="Rhea" id="RHEA:11828"/>
        <dbReference type="Rhea" id="RHEA-COMP:10464"/>
        <dbReference type="Rhea" id="RHEA-COMP:17353"/>
        <dbReference type="ChEBI" id="CHEBI:15377"/>
        <dbReference type="ChEBI" id="CHEBI:15378"/>
        <dbReference type="ChEBI" id="CHEBI:83064"/>
        <dbReference type="ChEBI" id="CHEBI:173113"/>
        <dbReference type="EC" id="3.1.4.58"/>
    </reaction>
</comment>
<dbReference type="EC" id="3.1.4.58" evidence="2"/>